<keyword evidence="1" id="KW-0808">Transferase</keyword>
<protein>
    <submittedName>
        <fullName evidence="1">DegT/DnrJ/EryC1/StrS aminotransferase</fullName>
    </submittedName>
</protein>
<dbReference type="GO" id="GO:0000271">
    <property type="term" value="P:polysaccharide biosynthetic process"/>
    <property type="evidence" value="ECO:0007669"/>
    <property type="project" value="TreeGrafter"/>
</dbReference>
<gene>
    <name evidence="1" type="ORF">B2A_09484</name>
</gene>
<dbReference type="GO" id="GO:0030170">
    <property type="term" value="F:pyridoxal phosphate binding"/>
    <property type="evidence" value="ECO:0007669"/>
    <property type="project" value="TreeGrafter"/>
</dbReference>
<proteinExistence type="predicted"/>
<dbReference type="AlphaFoldDB" id="T1AVI1"/>
<comment type="caution">
    <text evidence="1">The sequence shown here is derived from an EMBL/GenBank/DDBJ whole genome shotgun (WGS) entry which is preliminary data.</text>
</comment>
<evidence type="ECO:0000313" key="1">
    <source>
        <dbReference type="EMBL" id="EQD44744.1"/>
    </source>
</evidence>
<keyword evidence="1" id="KW-0032">Aminotransferase</keyword>
<reference evidence="1" key="2">
    <citation type="journal article" date="2014" name="ISME J.">
        <title>Microbial stratification in low pH oxic and suboxic macroscopic growths along an acid mine drainage.</title>
        <authorList>
            <person name="Mendez-Garcia C."/>
            <person name="Mesa V."/>
            <person name="Sprenger R.R."/>
            <person name="Richter M."/>
            <person name="Diez M.S."/>
            <person name="Solano J."/>
            <person name="Bargiela R."/>
            <person name="Golyshina O.V."/>
            <person name="Manteca A."/>
            <person name="Ramos J.L."/>
            <person name="Gallego J.R."/>
            <person name="Llorente I."/>
            <person name="Martins Dos Santos V.A."/>
            <person name="Jensen O.N."/>
            <person name="Pelaez A.I."/>
            <person name="Sanchez J."/>
            <person name="Ferrer M."/>
        </authorList>
    </citation>
    <scope>NUCLEOTIDE SEQUENCE</scope>
</reference>
<organism evidence="1">
    <name type="scientific">mine drainage metagenome</name>
    <dbReference type="NCBI Taxonomy" id="410659"/>
    <lineage>
        <taxon>unclassified sequences</taxon>
        <taxon>metagenomes</taxon>
        <taxon>ecological metagenomes</taxon>
    </lineage>
</organism>
<feature type="non-terminal residue" evidence="1">
    <location>
        <position position="205"/>
    </location>
</feature>
<dbReference type="Gene3D" id="3.40.640.10">
    <property type="entry name" value="Type I PLP-dependent aspartate aminotransferase-like (Major domain)"/>
    <property type="match status" value="1"/>
</dbReference>
<dbReference type="EMBL" id="AUZZ01006850">
    <property type="protein sequence ID" value="EQD44744.1"/>
    <property type="molecule type" value="Genomic_DNA"/>
</dbReference>
<dbReference type="InterPro" id="IPR000653">
    <property type="entry name" value="DegT/StrS_aminotransferase"/>
</dbReference>
<dbReference type="GO" id="GO:0008483">
    <property type="term" value="F:transaminase activity"/>
    <property type="evidence" value="ECO:0007669"/>
    <property type="project" value="UniProtKB-KW"/>
</dbReference>
<reference evidence="1" key="1">
    <citation type="submission" date="2013-08" db="EMBL/GenBank/DDBJ databases">
        <authorList>
            <person name="Mendez C."/>
            <person name="Richter M."/>
            <person name="Ferrer M."/>
            <person name="Sanchez J."/>
        </authorList>
    </citation>
    <scope>NUCLEOTIDE SEQUENCE</scope>
</reference>
<dbReference type="PANTHER" id="PTHR30244">
    <property type="entry name" value="TRANSAMINASE"/>
    <property type="match status" value="1"/>
</dbReference>
<dbReference type="PANTHER" id="PTHR30244:SF34">
    <property type="entry name" value="DTDP-4-AMINO-4,6-DIDEOXYGALACTOSE TRANSAMINASE"/>
    <property type="match status" value="1"/>
</dbReference>
<name>T1AVI1_9ZZZZ</name>
<feature type="non-terminal residue" evidence="1">
    <location>
        <position position="1"/>
    </location>
</feature>
<dbReference type="InterPro" id="IPR015421">
    <property type="entry name" value="PyrdxlP-dep_Trfase_major"/>
</dbReference>
<dbReference type="InterPro" id="IPR015424">
    <property type="entry name" value="PyrdxlP-dep_Trfase"/>
</dbReference>
<dbReference type="SUPFAM" id="SSF53383">
    <property type="entry name" value="PLP-dependent transferases"/>
    <property type="match status" value="1"/>
</dbReference>
<sequence length="205" mass="21525">RPITLYASGTAALARALARCAARATVGAPEAILPAYGCPDLVAACVHASVHPRLVDIAASGWAFDTDGLLGSLSSRTVAIVSVNLLGIPDGTLGLTDLCRRRGIALIQDSAQFLPRQPIEWPGDYVILSFGRGKPLNLLHGGALIEPMSAIADSMSHPASDSFRDRLVNSSAAGLAFNFLTRPHPYRLLSCLPGTGLGQVDYKPL</sequence>
<dbReference type="Pfam" id="PF01041">
    <property type="entry name" value="DegT_DnrJ_EryC1"/>
    <property type="match status" value="1"/>
</dbReference>
<accession>T1AVI1</accession>